<feature type="transmembrane region" description="Helical" evidence="6">
    <location>
        <begin position="6"/>
        <end position="26"/>
    </location>
</feature>
<comment type="subcellular location">
    <subcellularLocation>
        <location evidence="1">Cell membrane</location>
        <topology evidence="1">Multi-pass membrane protein</topology>
    </subcellularLocation>
</comment>
<dbReference type="GO" id="GO:0015171">
    <property type="term" value="F:amino acid transmembrane transporter activity"/>
    <property type="evidence" value="ECO:0007669"/>
    <property type="project" value="TreeGrafter"/>
</dbReference>
<reference evidence="7" key="1">
    <citation type="submission" date="2022-05" db="EMBL/GenBank/DDBJ databases">
        <title>Comparative Genomics of Spacecraft Associated Microbes.</title>
        <authorList>
            <person name="Tran M.T."/>
            <person name="Wright A."/>
            <person name="Seuylemezian A."/>
            <person name="Eisen J."/>
            <person name="Coil D."/>
        </authorList>
    </citation>
    <scope>NUCLEOTIDE SEQUENCE</scope>
    <source>
        <strain evidence="7">214.1.1</strain>
    </source>
</reference>
<dbReference type="InterPro" id="IPR001123">
    <property type="entry name" value="LeuE-type"/>
</dbReference>
<dbReference type="EMBL" id="JAMBOL010000020">
    <property type="protein sequence ID" value="MCM3715722.1"/>
    <property type="molecule type" value="Genomic_DNA"/>
</dbReference>
<feature type="transmembrane region" description="Helical" evidence="6">
    <location>
        <begin position="119"/>
        <end position="140"/>
    </location>
</feature>
<dbReference type="PIRSF" id="PIRSF006324">
    <property type="entry name" value="LeuE"/>
    <property type="match status" value="1"/>
</dbReference>
<accession>A0A9X2DUF4</accession>
<dbReference type="RefSeq" id="WP_251224429.1">
    <property type="nucleotide sequence ID" value="NZ_JAMBOL010000020.1"/>
</dbReference>
<evidence type="ECO:0000256" key="2">
    <source>
        <dbReference type="ARBA" id="ARBA00022475"/>
    </source>
</evidence>
<keyword evidence="2" id="KW-1003">Cell membrane</keyword>
<dbReference type="GO" id="GO:0005886">
    <property type="term" value="C:plasma membrane"/>
    <property type="evidence" value="ECO:0007669"/>
    <property type="project" value="UniProtKB-SubCell"/>
</dbReference>
<evidence type="ECO:0000313" key="8">
    <source>
        <dbReference type="Proteomes" id="UP001139179"/>
    </source>
</evidence>
<gene>
    <name evidence="7" type="ORF">M3202_16785</name>
</gene>
<protein>
    <submittedName>
        <fullName evidence="7">LysE family translocator</fullName>
    </submittedName>
</protein>
<feature type="transmembrane region" description="Helical" evidence="6">
    <location>
        <begin position="72"/>
        <end position="90"/>
    </location>
</feature>
<dbReference type="AlphaFoldDB" id="A0A9X2DUF4"/>
<keyword evidence="4 6" id="KW-1133">Transmembrane helix</keyword>
<feature type="transmembrane region" description="Helical" evidence="6">
    <location>
        <begin position="38"/>
        <end position="60"/>
    </location>
</feature>
<comment type="caution">
    <text evidence="7">The sequence shown here is derived from an EMBL/GenBank/DDBJ whole genome shotgun (WGS) entry which is preliminary data.</text>
</comment>
<evidence type="ECO:0000256" key="5">
    <source>
        <dbReference type="ARBA" id="ARBA00023136"/>
    </source>
</evidence>
<evidence type="ECO:0000256" key="6">
    <source>
        <dbReference type="SAM" id="Phobius"/>
    </source>
</evidence>
<evidence type="ECO:0000256" key="1">
    <source>
        <dbReference type="ARBA" id="ARBA00004651"/>
    </source>
</evidence>
<sequence length="211" mass="23477">MNDFFPFLLLTLFIVLSPGIDTALITKRTIADGRQHGYKMALGITTGTLVHTCAAAFGLSVVLMQSALAFEIVKYIGAVYLIYLGASSFFQANKQGHTGQESKQDGRTRRRKSAFKQGLMSNVLNPKVALFYLTFLPQFVSSGSAIPVPAQLMIMGIIHTVLSITWFLLYVFFINYLRNWLMSVKVQRLMDKVTGVILIGFGIKLALEKQQ</sequence>
<name>A0A9X2DUF4_9BACI</name>
<evidence type="ECO:0000256" key="4">
    <source>
        <dbReference type="ARBA" id="ARBA00022989"/>
    </source>
</evidence>
<keyword evidence="8" id="KW-1185">Reference proteome</keyword>
<dbReference type="Proteomes" id="UP001139179">
    <property type="component" value="Unassembled WGS sequence"/>
</dbReference>
<keyword evidence="5 6" id="KW-0472">Membrane</keyword>
<evidence type="ECO:0000256" key="3">
    <source>
        <dbReference type="ARBA" id="ARBA00022692"/>
    </source>
</evidence>
<proteinExistence type="predicted"/>
<organism evidence="7 8">
    <name type="scientific">Halalkalibacter oceani</name>
    <dbReference type="NCBI Taxonomy" id="1653776"/>
    <lineage>
        <taxon>Bacteria</taxon>
        <taxon>Bacillati</taxon>
        <taxon>Bacillota</taxon>
        <taxon>Bacilli</taxon>
        <taxon>Bacillales</taxon>
        <taxon>Bacillaceae</taxon>
        <taxon>Halalkalibacter</taxon>
    </lineage>
</organism>
<dbReference type="PANTHER" id="PTHR30086:SF20">
    <property type="entry name" value="ARGININE EXPORTER PROTEIN ARGO-RELATED"/>
    <property type="match status" value="1"/>
</dbReference>
<dbReference type="PANTHER" id="PTHR30086">
    <property type="entry name" value="ARGININE EXPORTER PROTEIN ARGO"/>
    <property type="match status" value="1"/>
</dbReference>
<keyword evidence="3 6" id="KW-0812">Transmembrane</keyword>
<dbReference type="Pfam" id="PF01810">
    <property type="entry name" value="LysE"/>
    <property type="match status" value="1"/>
</dbReference>
<evidence type="ECO:0000313" key="7">
    <source>
        <dbReference type="EMBL" id="MCM3715722.1"/>
    </source>
</evidence>
<feature type="transmembrane region" description="Helical" evidence="6">
    <location>
        <begin position="152"/>
        <end position="177"/>
    </location>
</feature>